<dbReference type="PROSITE" id="PS00211">
    <property type="entry name" value="ABC_TRANSPORTER_1"/>
    <property type="match status" value="1"/>
</dbReference>
<dbReference type="Gene3D" id="3.40.50.300">
    <property type="entry name" value="P-loop containing nucleotide triphosphate hydrolases"/>
    <property type="match status" value="1"/>
</dbReference>
<dbReference type="RefSeq" id="WP_004096605.1">
    <property type="nucleotide sequence ID" value="NZ_AFGF01000119.1"/>
</dbReference>
<reference evidence="10 11" key="1">
    <citation type="journal article" date="2011" name="EMBO J.">
        <title>Structural diversity of bacterial flagellar motors.</title>
        <authorList>
            <person name="Chen S."/>
            <person name="Beeby M."/>
            <person name="Murphy G.E."/>
            <person name="Leadbetter J.R."/>
            <person name="Hendrixson D.R."/>
            <person name="Briegel A."/>
            <person name="Li Z."/>
            <person name="Shi J."/>
            <person name="Tocheva E.I."/>
            <person name="Muller A."/>
            <person name="Dobro M.J."/>
            <person name="Jensen G.J."/>
        </authorList>
    </citation>
    <scope>NUCLEOTIDE SEQUENCE [LARGE SCALE GENOMIC DNA]</scope>
    <source>
        <strain evidence="10 11">DSM 6540</strain>
    </source>
</reference>
<keyword evidence="5 7" id="KW-1133">Transmembrane helix</keyword>
<dbReference type="CDD" id="cd03228">
    <property type="entry name" value="ABCC_MRP_Like"/>
    <property type="match status" value="1"/>
</dbReference>
<dbReference type="SMART" id="SM00382">
    <property type="entry name" value="AAA"/>
    <property type="match status" value="1"/>
</dbReference>
<evidence type="ECO:0000256" key="2">
    <source>
        <dbReference type="ARBA" id="ARBA00022692"/>
    </source>
</evidence>
<evidence type="ECO:0000256" key="1">
    <source>
        <dbReference type="ARBA" id="ARBA00004651"/>
    </source>
</evidence>
<evidence type="ECO:0000256" key="5">
    <source>
        <dbReference type="ARBA" id="ARBA00022989"/>
    </source>
</evidence>
<dbReference type="GO" id="GO:0034040">
    <property type="term" value="F:ATPase-coupled lipid transmembrane transporter activity"/>
    <property type="evidence" value="ECO:0007669"/>
    <property type="project" value="TreeGrafter"/>
</dbReference>
<dbReference type="InterPro" id="IPR014223">
    <property type="entry name" value="ABC_CydC/D"/>
</dbReference>
<feature type="transmembrane region" description="Helical" evidence="7">
    <location>
        <begin position="128"/>
        <end position="150"/>
    </location>
</feature>
<dbReference type="eggNOG" id="COG4987">
    <property type="taxonomic scope" value="Bacteria"/>
</dbReference>
<dbReference type="InterPro" id="IPR039421">
    <property type="entry name" value="Type_1_exporter"/>
</dbReference>
<evidence type="ECO:0000256" key="6">
    <source>
        <dbReference type="ARBA" id="ARBA00023136"/>
    </source>
</evidence>
<feature type="transmembrane region" description="Helical" evidence="7">
    <location>
        <begin position="244"/>
        <end position="265"/>
    </location>
</feature>
<keyword evidence="6 7" id="KW-0472">Membrane</keyword>
<dbReference type="Proteomes" id="UP000003240">
    <property type="component" value="Unassembled WGS sequence"/>
</dbReference>
<dbReference type="InterPro" id="IPR017871">
    <property type="entry name" value="ABC_transporter-like_CS"/>
</dbReference>
<dbReference type="GO" id="GO:0140359">
    <property type="term" value="F:ABC-type transporter activity"/>
    <property type="evidence" value="ECO:0007669"/>
    <property type="project" value="InterPro"/>
</dbReference>
<dbReference type="GO" id="GO:0016887">
    <property type="term" value="F:ATP hydrolysis activity"/>
    <property type="evidence" value="ECO:0007669"/>
    <property type="project" value="InterPro"/>
</dbReference>
<evidence type="ECO:0000313" key="11">
    <source>
        <dbReference type="Proteomes" id="UP000003240"/>
    </source>
</evidence>
<keyword evidence="3" id="KW-0547">Nucleotide-binding</keyword>
<name>F7NKU1_9FIRM</name>
<feature type="domain" description="ABC transmembrane type-1" evidence="9">
    <location>
        <begin position="21"/>
        <end position="304"/>
    </location>
</feature>
<evidence type="ECO:0000259" key="9">
    <source>
        <dbReference type="PROSITE" id="PS50929"/>
    </source>
</evidence>
<protein>
    <submittedName>
        <fullName evidence="10">ABC transporter, transmembrane region, type 1</fullName>
    </submittedName>
</protein>
<dbReference type="NCBIfam" id="TIGR02868">
    <property type="entry name" value="CydC"/>
    <property type="match status" value="1"/>
</dbReference>
<evidence type="ECO:0000256" key="7">
    <source>
        <dbReference type="SAM" id="Phobius"/>
    </source>
</evidence>
<evidence type="ECO:0000256" key="4">
    <source>
        <dbReference type="ARBA" id="ARBA00022840"/>
    </source>
</evidence>
<dbReference type="GO" id="GO:0005886">
    <property type="term" value="C:plasma membrane"/>
    <property type="evidence" value="ECO:0007669"/>
    <property type="project" value="UniProtKB-SubCell"/>
</dbReference>
<comment type="subcellular location">
    <subcellularLocation>
        <location evidence="1">Cell membrane</location>
        <topology evidence="1">Multi-pass membrane protein</topology>
    </subcellularLocation>
</comment>
<evidence type="ECO:0000259" key="8">
    <source>
        <dbReference type="PROSITE" id="PS50893"/>
    </source>
</evidence>
<dbReference type="InterPro" id="IPR003439">
    <property type="entry name" value="ABC_transporter-like_ATP-bd"/>
</dbReference>
<accession>F7NKU1</accession>
<evidence type="ECO:0000313" key="10">
    <source>
        <dbReference type="EMBL" id="EGO63395.1"/>
    </source>
</evidence>
<dbReference type="GO" id="GO:0034775">
    <property type="term" value="P:glutathione transmembrane transport"/>
    <property type="evidence" value="ECO:0007669"/>
    <property type="project" value="InterPro"/>
</dbReference>
<dbReference type="InterPro" id="IPR011527">
    <property type="entry name" value="ABC1_TM_dom"/>
</dbReference>
<dbReference type="InterPro" id="IPR003593">
    <property type="entry name" value="AAA+_ATPase"/>
</dbReference>
<evidence type="ECO:0000256" key="3">
    <source>
        <dbReference type="ARBA" id="ARBA00022741"/>
    </source>
</evidence>
<dbReference type="PROSITE" id="PS50893">
    <property type="entry name" value="ABC_TRANSPORTER_2"/>
    <property type="match status" value="1"/>
</dbReference>
<keyword evidence="11" id="KW-1185">Reference proteome</keyword>
<comment type="caution">
    <text evidence="10">The sequence shown here is derived from an EMBL/GenBank/DDBJ whole genome shotgun (WGS) entry which is preliminary data.</text>
</comment>
<dbReference type="SUPFAM" id="SSF90123">
    <property type="entry name" value="ABC transporter transmembrane region"/>
    <property type="match status" value="1"/>
</dbReference>
<dbReference type="Gene3D" id="1.20.1560.10">
    <property type="entry name" value="ABC transporter type 1, transmembrane domain"/>
    <property type="match status" value="1"/>
</dbReference>
<keyword evidence="2 7" id="KW-0812">Transmembrane</keyword>
<proteinExistence type="predicted"/>
<dbReference type="AlphaFoldDB" id="F7NKU1"/>
<sequence length="580" mass="62521">MREWLRLMSWARQDWKGLVPAAVAAVMTVFSHAGLLAAGAYLLSLAALQPPIGALSAAVAAVRFFGLSRAVCRYLERWSAHRVTFDLLAKLRVKYYQRLEQAPAKAVSAVNGALLERLTGDVEVLQYFYLRVLLPAVVAGAALLGIWLFLGQFSQGLPLAVTLFFLLTGLGLPALLRRLEQPHEEQIQEKREQFCAVLTDALAGMTEIHAGSRQTVWRERLVRAGGELAAAQEQRFRLAGLQDAGCGFLTQAAISAVLVLAAAGVRGGEIRGVHLAMLVLAVWSMFEAAQPLSHIFGHSRETLAAAGRLFGSGEDVRPASGMKSGHWQPSSVETGHSRLLVKDLTVRYQEAGQNALEQVSLDLPPGRKLAVVGSSGAGKSTLLSVLLGLWPYQEGSATLDGLELSEWDPDRLCSHFSVVTQDTYLFAASLRDNILLARPRASEAELAAAVSLASLDGLVARLPRGLDTVPGQNGRTLSGGERQRVAIARAYLKAAPVWLLDEPTNGLDAATAAAIMHSILTLAGDKTVLMATHRLVETKLMDEILVLDGGRVAEKGNFQSLTATGGLFGRLWRLEQDRLQ</sequence>
<feature type="transmembrane region" description="Helical" evidence="7">
    <location>
        <begin position="52"/>
        <end position="72"/>
    </location>
</feature>
<dbReference type="GO" id="GO:0005524">
    <property type="term" value="F:ATP binding"/>
    <property type="evidence" value="ECO:0007669"/>
    <property type="project" value="UniProtKB-KW"/>
</dbReference>
<gene>
    <name evidence="10" type="ORF">ALO_13549</name>
</gene>
<feature type="domain" description="ABC transporter" evidence="8">
    <location>
        <begin position="339"/>
        <end position="574"/>
    </location>
</feature>
<dbReference type="PANTHER" id="PTHR24221">
    <property type="entry name" value="ATP-BINDING CASSETTE SUB-FAMILY B"/>
    <property type="match status" value="1"/>
</dbReference>
<dbReference type="OrthoDB" id="9771903at2"/>
<dbReference type="InterPro" id="IPR027417">
    <property type="entry name" value="P-loop_NTPase"/>
</dbReference>
<feature type="transmembrane region" description="Helical" evidence="7">
    <location>
        <begin position="21"/>
        <end position="46"/>
    </location>
</feature>
<dbReference type="Pfam" id="PF00005">
    <property type="entry name" value="ABC_tran"/>
    <property type="match status" value="1"/>
</dbReference>
<dbReference type="Pfam" id="PF00664">
    <property type="entry name" value="ABC_membrane"/>
    <property type="match status" value="1"/>
</dbReference>
<dbReference type="PROSITE" id="PS50929">
    <property type="entry name" value="ABC_TM1F"/>
    <property type="match status" value="1"/>
</dbReference>
<dbReference type="PANTHER" id="PTHR24221:SF654">
    <property type="entry name" value="ATP-BINDING CASSETTE SUB-FAMILY B MEMBER 6"/>
    <property type="match status" value="1"/>
</dbReference>
<dbReference type="InterPro" id="IPR036640">
    <property type="entry name" value="ABC1_TM_sf"/>
</dbReference>
<dbReference type="SUPFAM" id="SSF52540">
    <property type="entry name" value="P-loop containing nucleoside triphosphate hydrolases"/>
    <property type="match status" value="1"/>
</dbReference>
<dbReference type="GO" id="GO:0045454">
    <property type="term" value="P:cell redox homeostasis"/>
    <property type="evidence" value="ECO:0007669"/>
    <property type="project" value="InterPro"/>
</dbReference>
<organism evidence="10 11">
    <name type="scientific">Acetonema longum DSM 6540</name>
    <dbReference type="NCBI Taxonomy" id="1009370"/>
    <lineage>
        <taxon>Bacteria</taxon>
        <taxon>Bacillati</taxon>
        <taxon>Bacillota</taxon>
        <taxon>Negativicutes</taxon>
        <taxon>Acetonemataceae</taxon>
        <taxon>Acetonema</taxon>
    </lineage>
</organism>
<feature type="transmembrane region" description="Helical" evidence="7">
    <location>
        <begin position="156"/>
        <end position="176"/>
    </location>
</feature>
<dbReference type="EMBL" id="AFGF01000119">
    <property type="protein sequence ID" value="EGO63395.1"/>
    <property type="molecule type" value="Genomic_DNA"/>
</dbReference>
<keyword evidence="4" id="KW-0067">ATP-binding</keyword>
<dbReference type="STRING" id="1009370.ALO_13549"/>